<dbReference type="RefSeq" id="WP_183970611.1">
    <property type="nucleotide sequence ID" value="NZ_BAABEW010000013.1"/>
</dbReference>
<keyword evidence="2" id="KW-1185">Reference proteome</keyword>
<proteinExistence type="predicted"/>
<dbReference type="Proteomes" id="UP000532440">
    <property type="component" value="Unassembled WGS sequence"/>
</dbReference>
<accession>A0A7W8HKG4</accession>
<evidence type="ECO:0008006" key="3">
    <source>
        <dbReference type="Google" id="ProtNLM"/>
    </source>
</evidence>
<gene>
    <name evidence="1" type="ORF">HNQ70_003775</name>
</gene>
<name>A0A7W8HKG4_9BURK</name>
<evidence type="ECO:0000313" key="1">
    <source>
        <dbReference type="EMBL" id="MBB5273744.1"/>
    </source>
</evidence>
<dbReference type="EMBL" id="JACHGB010000008">
    <property type="protein sequence ID" value="MBB5273744.1"/>
    <property type="molecule type" value="Genomic_DNA"/>
</dbReference>
<reference evidence="1 2" key="1">
    <citation type="submission" date="2020-08" db="EMBL/GenBank/DDBJ databases">
        <title>Genomic Encyclopedia of Type Strains, Phase IV (KMG-IV): sequencing the most valuable type-strain genomes for metagenomic binning, comparative biology and taxonomic classification.</title>
        <authorList>
            <person name="Goeker M."/>
        </authorList>
    </citation>
    <scope>NUCLEOTIDE SEQUENCE [LARGE SCALE GENOMIC DNA]</scope>
    <source>
        <strain evidence="1 2">DSM 29781</strain>
    </source>
</reference>
<comment type="caution">
    <text evidence="1">The sequence shown here is derived from an EMBL/GenBank/DDBJ whole genome shotgun (WGS) entry which is preliminary data.</text>
</comment>
<dbReference type="Gene3D" id="1.20.120.520">
    <property type="entry name" value="nmb1532 protein domain like"/>
    <property type="match status" value="1"/>
</dbReference>
<organism evidence="1 2">
    <name type="scientific">Quisquiliibacterium transsilvanicum</name>
    <dbReference type="NCBI Taxonomy" id="1549638"/>
    <lineage>
        <taxon>Bacteria</taxon>
        <taxon>Pseudomonadati</taxon>
        <taxon>Pseudomonadota</taxon>
        <taxon>Betaproteobacteria</taxon>
        <taxon>Burkholderiales</taxon>
        <taxon>Burkholderiaceae</taxon>
        <taxon>Quisquiliibacterium</taxon>
    </lineage>
</organism>
<sequence length="239" mass="25970">MDIVSRMAAAARATPRYDMYAGIHKALRAFMGDTLAMVGRCDWQDEIDASRTLAQLGELLAVCEVHVHDENVFVHPAIEARRPGVSARVAGEHEHHLEEIHALRQAVAELGRLRGAARGPAAHALQLELALFVAANFVHMNHEETVHNAALREAYTDAELAAIEAALVATIPPEAMELIAPWMLRNLCHQERVALLSGMRQGAPAEVFEGMLALAASQLPARDWAKLAQAIDVPLARAA</sequence>
<protein>
    <recommendedName>
        <fullName evidence="3">Hemerythrin-like domain-containing protein</fullName>
    </recommendedName>
</protein>
<evidence type="ECO:0000313" key="2">
    <source>
        <dbReference type="Proteomes" id="UP000532440"/>
    </source>
</evidence>
<dbReference type="AlphaFoldDB" id="A0A7W8HKG4"/>